<gene>
    <name evidence="3" type="ORF">SD77_0444</name>
</gene>
<dbReference type="InterPro" id="IPR033756">
    <property type="entry name" value="YlxH/NBP35"/>
</dbReference>
<keyword evidence="3" id="KW-0966">Cell projection</keyword>
<protein>
    <submittedName>
        <fullName evidence="3">Flagellar synthesis regulator FleN</fullName>
    </submittedName>
</protein>
<evidence type="ECO:0000313" key="4">
    <source>
        <dbReference type="Proteomes" id="UP000031982"/>
    </source>
</evidence>
<dbReference type="RefSeq" id="WP_041100008.1">
    <property type="nucleotide sequence ID" value="NZ_JARTHD010000047.1"/>
</dbReference>
<keyword evidence="1" id="KW-0547">Nucleotide-binding</keyword>
<keyword evidence="3" id="KW-0282">Flagellum</keyword>
<dbReference type="InterPro" id="IPR025501">
    <property type="entry name" value="MinD_FleN"/>
</dbReference>
<dbReference type="SUPFAM" id="SSF52540">
    <property type="entry name" value="P-loop containing nucleoside triphosphate hydrolases"/>
    <property type="match status" value="1"/>
</dbReference>
<keyword evidence="4" id="KW-1185">Reference proteome</keyword>
<accession>A0ABR5B1T5</accession>
<dbReference type="Gene3D" id="3.40.50.300">
    <property type="entry name" value="P-loop containing nucleotide triphosphate hydrolases"/>
    <property type="match status" value="1"/>
</dbReference>
<dbReference type="Proteomes" id="UP000031982">
    <property type="component" value="Unassembled WGS sequence"/>
</dbReference>
<name>A0ABR5B1T5_BACBA</name>
<comment type="caution">
    <text evidence="3">The sequence shown here is derived from an EMBL/GenBank/DDBJ whole genome shotgun (WGS) entry which is preliminary data.</text>
</comment>
<evidence type="ECO:0000256" key="1">
    <source>
        <dbReference type="ARBA" id="ARBA00022741"/>
    </source>
</evidence>
<dbReference type="Pfam" id="PF10609">
    <property type="entry name" value="ParA"/>
    <property type="match status" value="1"/>
</dbReference>
<keyword evidence="2" id="KW-0067">ATP-binding</keyword>
<dbReference type="PANTHER" id="PTHR43384:SF4">
    <property type="entry name" value="CELLULOSE BIOSYNTHESIS PROTEIN BCSQ-RELATED"/>
    <property type="match status" value="1"/>
</dbReference>
<dbReference type="InterPro" id="IPR050625">
    <property type="entry name" value="ParA/MinD_ATPase"/>
</dbReference>
<reference evidence="3 4" key="1">
    <citation type="submission" date="2015-01" db="EMBL/GenBank/DDBJ databases">
        <title>Genome Assembly of Bacillus badius MTCC 1458.</title>
        <authorList>
            <person name="Verma A."/>
            <person name="Khatri I."/>
            <person name="Mual P."/>
            <person name="Subramanian S."/>
            <person name="Krishnamurthi S."/>
        </authorList>
    </citation>
    <scope>NUCLEOTIDE SEQUENCE [LARGE SCALE GENOMIC DNA]</scope>
    <source>
        <strain evidence="3 4">MTCC 1458</strain>
    </source>
</reference>
<proteinExistence type="predicted"/>
<dbReference type="PANTHER" id="PTHR43384">
    <property type="entry name" value="SEPTUM SITE-DETERMINING PROTEIN MIND HOMOLOG, CHLOROPLASTIC-RELATED"/>
    <property type="match status" value="1"/>
</dbReference>
<evidence type="ECO:0000256" key="2">
    <source>
        <dbReference type="ARBA" id="ARBA00022840"/>
    </source>
</evidence>
<dbReference type="EMBL" id="JXLP01000001">
    <property type="protein sequence ID" value="KIL80596.1"/>
    <property type="molecule type" value="Genomic_DNA"/>
</dbReference>
<dbReference type="InterPro" id="IPR027417">
    <property type="entry name" value="P-loop_NTPase"/>
</dbReference>
<organism evidence="3 4">
    <name type="scientific">Bacillus badius</name>
    <dbReference type="NCBI Taxonomy" id="1455"/>
    <lineage>
        <taxon>Bacteria</taxon>
        <taxon>Bacillati</taxon>
        <taxon>Bacillota</taxon>
        <taxon>Bacilli</taxon>
        <taxon>Bacillales</taxon>
        <taxon>Bacillaceae</taxon>
        <taxon>Pseudobacillus</taxon>
    </lineage>
</organism>
<keyword evidence="3" id="KW-0969">Cilium</keyword>
<evidence type="ECO:0000313" key="3">
    <source>
        <dbReference type="EMBL" id="KIL80596.1"/>
    </source>
</evidence>
<dbReference type="CDD" id="cd02038">
    <property type="entry name" value="FlhG-like"/>
    <property type="match status" value="1"/>
</dbReference>
<dbReference type="InterPro" id="IPR033875">
    <property type="entry name" value="FlhG"/>
</dbReference>
<dbReference type="PIRSF" id="PIRSF003092">
    <property type="entry name" value="MinD"/>
    <property type="match status" value="1"/>
</dbReference>
<sequence length="291" mass="32493">MTNNDQAAELRRRINRLTGKRAKTVAIVSGKGGVGKSNISLNFAIELTRHGKKVLIFDMDIGMGNIHVLTGQTAGRSIADFFEKDLSLEELIYRDQEGVSYILGGSGLSRLIEWDNSHFSRWLEGIEALQEQYDYLLFDMGAGATKEALNVLMSVDDIIVVTTPEPTSITDAYSMMKYIHFQGGESAFYLLCNRADSEREGQEAVKRLQQAIRKFLGKSSFELGVLPESTAVKKAVSAQIPFLVAAPNAKVSRALQEAVKLYREGYGYLEERPETNSFISKLRHFFVKGRH</sequence>